<organism evidence="4 6">
    <name type="scientific">Bursaphelenchus xylophilus</name>
    <name type="common">Pinewood nematode worm</name>
    <name type="synonym">Aphelenchoides xylophilus</name>
    <dbReference type="NCBI Taxonomy" id="6326"/>
    <lineage>
        <taxon>Eukaryota</taxon>
        <taxon>Metazoa</taxon>
        <taxon>Ecdysozoa</taxon>
        <taxon>Nematoda</taxon>
        <taxon>Chromadorea</taxon>
        <taxon>Rhabditida</taxon>
        <taxon>Tylenchina</taxon>
        <taxon>Tylenchomorpha</taxon>
        <taxon>Aphelenchoidea</taxon>
        <taxon>Aphelenchoididae</taxon>
        <taxon>Bursaphelenchus</taxon>
    </lineage>
</organism>
<feature type="compositionally biased region" description="Low complexity" evidence="1">
    <location>
        <begin position="50"/>
        <end position="80"/>
    </location>
</feature>
<evidence type="ECO:0000313" key="5">
    <source>
        <dbReference type="Proteomes" id="UP000659654"/>
    </source>
</evidence>
<name>A0A1I7S8B5_BURXY</name>
<feature type="region of interest" description="Disordered" evidence="1">
    <location>
        <begin position="24"/>
        <end position="99"/>
    </location>
</feature>
<keyword evidence="5" id="KW-1185">Reference proteome</keyword>
<feature type="signal peptide" evidence="2">
    <location>
        <begin position="1"/>
        <end position="18"/>
    </location>
</feature>
<dbReference type="WBParaSite" id="BXY_0925800.1">
    <property type="protein sequence ID" value="BXY_0925800.1"/>
    <property type="gene ID" value="BXY_0925800"/>
</dbReference>
<evidence type="ECO:0000313" key="3">
    <source>
        <dbReference type="EMBL" id="CAD5208123.1"/>
    </source>
</evidence>
<dbReference type="EMBL" id="CAJFDI010000001">
    <property type="protein sequence ID" value="CAD5208123.1"/>
    <property type="molecule type" value="Genomic_DNA"/>
</dbReference>
<dbReference type="AlphaFoldDB" id="A0A1I7S8B5"/>
<evidence type="ECO:0000313" key="4">
    <source>
        <dbReference type="Proteomes" id="UP000095284"/>
    </source>
</evidence>
<dbReference type="Proteomes" id="UP000582659">
    <property type="component" value="Unassembled WGS sequence"/>
</dbReference>
<reference evidence="6" key="1">
    <citation type="submission" date="2016-11" db="UniProtKB">
        <authorList>
            <consortium name="WormBaseParasite"/>
        </authorList>
    </citation>
    <scope>IDENTIFICATION</scope>
</reference>
<dbReference type="SMR" id="A0A1I7S8B5"/>
<accession>A0A1I7S8B5</accession>
<protein>
    <submittedName>
        <fullName evidence="3">(pine wood nematode) hypothetical protein</fullName>
    </submittedName>
</protein>
<proteinExistence type="predicted"/>
<evidence type="ECO:0000313" key="6">
    <source>
        <dbReference type="WBParaSite" id="BXY_0925800.1"/>
    </source>
</evidence>
<sequence>MNLPVVLFLCFLLGSSHAQTEEADYDLDYGGQATTNGPEPVPNSTPPPTTTTTKTTTTPTTTPTTEPAAEPTTASASVPPEASTTSDGGTNPTTKPTTASVMYGLVTMFIMVYIIE</sequence>
<keyword evidence="2" id="KW-0732">Signal</keyword>
<feature type="chain" id="PRO_5036022096" evidence="2">
    <location>
        <begin position="19"/>
        <end position="116"/>
    </location>
</feature>
<reference evidence="3" key="2">
    <citation type="submission" date="2020-09" db="EMBL/GenBank/DDBJ databases">
        <authorList>
            <person name="Kikuchi T."/>
        </authorList>
    </citation>
    <scope>NUCLEOTIDE SEQUENCE</scope>
    <source>
        <strain evidence="3">Ka4C1</strain>
    </source>
</reference>
<evidence type="ECO:0000256" key="2">
    <source>
        <dbReference type="SAM" id="SignalP"/>
    </source>
</evidence>
<evidence type="ECO:0000256" key="1">
    <source>
        <dbReference type="SAM" id="MobiDB-lite"/>
    </source>
</evidence>
<dbReference type="EMBL" id="CAJFCV020000001">
    <property type="protein sequence ID" value="CAG9080310.1"/>
    <property type="molecule type" value="Genomic_DNA"/>
</dbReference>
<feature type="compositionally biased region" description="Pro residues" evidence="1">
    <location>
        <begin position="39"/>
        <end position="49"/>
    </location>
</feature>
<gene>
    <name evidence="3" type="ORF">BXYJ_LOCUS359</name>
</gene>
<feature type="compositionally biased region" description="Polar residues" evidence="1">
    <location>
        <begin position="82"/>
        <end position="99"/>
    </location>
</feature>
<dbReference type="Proteomes" id="UP000659654">
    <property type="component" value="Unassembled WGS sequence"/>
</dbReference>
<dbReference type="Proteomes" id="UP000095284">
    <property type="component" value="Unplaced"/>
</dbReference>